<evidence type="ECO:0008006" key="3">
    <source>
        <dbReference type="Google" id="ProtNLM"/>
    </source>
</evidence>
<reference evidence="1" key="1">
    <citation type="submission" date="2023-06" db="EMBL/GenBank/DDBJ databases">
        <authorList>
            <consortium name="PulseNet: The National Subtyping Network for Foodborne Disease Surveillance"/>
        </authorList>
    </citation>
    <scope>NUCLEOTIDE SEQUENCE</scope>
    <source>
        <strain evidence="1">PNUSAE150395</strain>
    </source>
</reference>
<evidence type="ECO:0000313" key="1">
    <source>
        <dbReference type="EMBL" id="ELB7041200.1"/>
    </source>
</evidence>
<dbReference type="EMBL" id="ABMCAI010000101">
    <property type="protein sequence ID" value="ELB7041200.1"/>
    <property type="molecule type" value="Genomic_DNA"/>
</dbReference>
<name>A0AAN4CRG4_SHIDY</name>
<protein>
    <recommendedName>
        <fullName evidence="3">Prophage protein</fullName>
    </recommendedName>
</protein>
<organism evidence="1 2">
    <name type="scientific">Shigella dysenteriae</name>
    <dbReference type="NCBI Taxonomy" id="622"/>
    <lineage>
        <taxon>Bacteria</taxon>
        <taxon>Pseudomonadati</taxon>
        <taxon>Pseudomonadota</taxon>
        <taxon>Gammaproteobacteria</taxon>
        <taxon>Enterobacterales</taxon>
        <taxon>Enterobacteriaceae</taxon>
        <taxon>Shigella</taxon>
    </lineage>
</organism>
<sequence>MQKREPVIIAPDYTDDELYEWMRQKINAAQDLKWANEARAKQAENLSALEQRYHQSGKSSGIKHCQNDCIPALIANQRG</sequence>
<dbReference type="Proteomes" id="UP001257645">
    <property type="component" value="Unassembled WGS sequence"/>
</dbReference>
<gene>
    <name evidence="1" type="ORF">RH555_004505</name>
</gene>
<accession>A0AAN4CRG4</accession>
<comment type="caution">
    <text evidence="1">The sequence shown here is derived from an EMBL/GenBank/DDBJ whole genome shotgun (WGS) entry which is preliminary data.</text>
</comment>
<evidence type="ECO:0000313" key="2">
    <source>
        <dbReference type="Proteomes" id="UP001257645"/>
    </source>
</evidence>
<proteinExistence type="predicted"/>
<dbReference type="AlphaFoldDB" id="A0AAN4CRG4"/>